<sequence length="83" mass="9666">MLKDWVFYASCITPYRCGVEGYVKLLIRGIENNIKCQGQNILRYEDFTHLRARTSTPFNRRIIETSDNSEPLERSKVPLVSIT</sequence>
<evidence type="ECO:0000313" key="1">
    <source>
        <dbReference type="EMBL" id="CRK92826.1"/>
    </source>
</evidence>
<organism evidence="1 2">
    <name type="scientific">Clunio marinus</name>
    <dbReference type="NCBI Taxonomy" id="568069"/>
    <lineage>
        <taxon>Eukaryota</taxon>
        <taxon>Metazoa</taxon>
        <taxon>Ecdysozoa</taxon>
        <taxon>Arthropoda</taxon>
        <taxon>Hexapoda</taxon>
        <taxon>Insecta</taxon>
        <taxon>Pterygota</taxon>
        <taxon>Neoptera</taxon>
        <taxon>Endopterygota</taxon>
        <taxon>Diptera</taxon>
        <taxon>Nematocera</taxon>
        <taxon>Chironomoidea</taxon>
        <taxon>Chironomidae</taxon>
        <taxon>Clunio</taxon>
    </lineage>
</organism>
<evidence type="ECO:0000313" key="2">
    <source>
        <dbReference type="Proteomes" id="UP000183832"/>
    </source>
</evidence>
<protein>
    <submittedName>
        <fullName evidence="1">CLUMA_CG006414, isoform A</fullName>
    </submittedName>
</protein>
<keyword evidence="2" id="KW-1185">Reference proteome</keyword>
<reference evidence="1 2" key="1">
    <citation type="submission" date="2015-04" db="EMBL/GenBank/DDBJ databases">
        <authorList>
            <person name="Syromyatnikov M.Y."/>
            <person name="Popov V.N."/>
        </authorList>
    </citation>
    <scope>NUCLEOTIDE SEQUENCE [LARGE SCALE GENOMIC DNA]</scope>
</reference>
<proteinExistence type="predicted"/>
<accession>A0A1J1HZ57</accession>
<dbReference type="AlphaFoldDB" id="A0A1J1HZ57"/>
<gene>
    <name evidence="1" type="ORF">CLUMA_CG006414</name>
</gene>
<dbReference type="Proteomes" id="UP000183832">
    <property type="component" value="Unassembled WGS sequence"/>
</dbReference>
<dbReference type="EMBL" id="CVRI01000035">
    <property type="protein sequence ID" value="CRK92826.1"/>
    <property type="molecule type" value="Genomic_DNA"/>
</dbReference>
<name>A0A1J1HZ57_9DIPT</name>